<feature type="transmembrane region" description="Helical" evidence="5">
    <location>
        <begin position="38"/>
        <end position="55"/>
    </location>
</feature>
<dbReference type="GO" id="GO:0016020">
    <property type="term" value="C:membrane"/>
    <property type="evidence" value="ECO:0007669"/>
    <property type="project" value="UniProtKB-SubCell"/>
</dbReference>
<dbReference type="HOGENOM" id="CLU_000960_27_4_1"/>
<protein>
    <recommendedName>
        <fullName evidence="6">Major facilitator superfamily (MFS) profile domain-containing protein</fullName>
    </recommendedName>
</protein>
<dbReference type="PANTHER" id="PTHR42718">
    <property type="entry name" value="MAJOR FACILITATOR SUPERFAMILY MULTIDRUG TRANSPORTER MFSC"/>
    <property type="match status" value="1"/>
</dbReference>
<feature type="transmembrane region" description="Helical" evidence="5">
    <location>
        <begin position="213"/>
        <end position="236"/>
    </location>
</feature>
<evidence type="ECO:0000256" key="1">
    <source>
        <dbReference type="ARBA" id="ARBA00004141"/>
    </source>
</evidence>
<evidence type="ECO:0000256" key="3">
    <source>
        <dbReference type="ARBA" id="ARBA00022989"/>
    </source>
</evidence>
<evidence type="ECO:0000256" key="4">
    <source>
        <dbReference type="ARBA" id="ARBA00023136"/>
    </source>
</evidence>
<feature type="domain" description="Major facilitator superfamily (MFS) profile" evidence="6">
    <location>
        <begin position="1"/>
        <end position="447"/>
    </location>
</feature>
<dbReference type="PANTHER" id="PTHR42718:SF41">
    <property type="entry name" value="MFS TRANSPORTER OF UNKOWN SPECIFICITY (AFU_ORTHOLOGUE AFUA_5G09940)-RELATED"/>
    <property type="match status" value="1"/>
</dbReference>
<feature type="transmembrane region" description="Helical" evidence="5">
    <location>
        <begin position="290"/>
        <end position="314"/>
    </location>
</feature>
<feature type="transmembrane region" description="Helical" evidence="5">
    <location>
        <begin position="346"/>
        <end position="372"/>
    </location>
</feature>
<dbReference type="Gene3D" id="1.20.1250.20">
    <property type="entry name" value="MFS general substrate transporter like domains"/>
    <property type="match status" value="1"/>
</dbReference>
<evidence type="ECO:0000256" key="5">
    <source>
        <dbReference type="SAM" id="Phobius"/>
    </source>
</evidence>
<reference evidence="7 8" key="1">
    <citation type="submission" date="2014-04" db="EMBL/GenBank/DDBJ databases">
        <authorList>
            <consortium name="DOE Joint Genome Institute"/>
            <person name="Kuo A."/>
            <person name="Martino E."/>
            <person name="Perotto S."/>
            <person name="Kohler A."/>
            <person name="Nagy L.G."/>
            <person name="Floudas D."/>
            <person name="Copeland A."/>
            <person name="Barry K.W."/>
            <person name="Cichocki N."/>
            <person name="Veneault-Fourrey C."/>
            <person name="LaButti K."/>
            <person name="Lindquist E.A."/>
            <person name="Lipzen A."/>
            <person name="Lundell T."/>
            <person name="Morin E."/>
            <person name="Murat C."/>
            <person name="Sun H."/>
            <person name="Tunlid A."/>
            <person name="Henrissat B."/>
            <person name="Grigoriev I.V."/>
            <person name="Hibbett D.S."/>
            <person name="Martin F."/>
            <person name="Nordberg H.P."/>
            <person name="Cantor M.N."/>
            <person name="Hua S.X."/>
        </authorList>
    </citation>
    <scope>NUCLEOTIDE SEQUENCE [LARGE SCALE GENOMIC DNA]</scope>
    <source>
        <strain evidence="7 8">Zn</strain>
    </source>
</reference>
<dbReference type="PROSITE" id="PS50850">
    <property type="entry name" value="MFS"/>
    <property type="match status" value="1"/>
</dbReference>
<organism evidence="7 8">
    <name type="scientific">Oidiodendron maius (strain Zn)</name>
    <dbReference type="NCBI Taxonomy" id="913774"/>
    <lineage>
        <taxon>Eukaryota</taxon>
        <taxon>Fungi</taxon>
        <taxon>Dikarya</taxon>
        <taxon>Ascomycota</taxon>
        <taxon>Pezizomycotina</taxon>
        <taxon>Leotiomycetes</taxon>
        <taxon>Leotiomycetes incertae sedis</taxon>
        <taxon>Myxotrichaceae</taxon>
        <taxon>Oidiodendron</taxon>
    </lineage>
</organism>
<gene>
    <name evidence="7" type="ORF">OIDMADRAFT_128718</name>
</gene>
<keyword evidence="3 5" id="KW-1133">Transmembrane helix</keyword>
<dbReference type="GO" id="GO:0022857">
    <property type="term" value="F:transmembrane transporter activity"/>
    <property type="evidence" value="ECO:0007669"/>
    <property type="project" value="InterPro"/>
</dbReference>
<dbReference type="InParanoid" id="A0A0C3CI79"/>
<feature type="transmembrane region" description="Helical" evidence="5">
    <location>
        <begin position="321"/>
        <end position="340"/>
    </location>
</feature>
<feature type="transmembrane region" description="Helical" evidence="5">
    <location>
        <begin position="67"/>
        <end position="85"/>
    </location>
</feature>
<reference evidence="8" key="2">
    <citation type="submission" date="2015-01" db="EMBL/GenBank/DDBJ databases">
        <title>Evolutionary Origins and Diversification of the Mycorrhizal Mutualists.</title>
        <authorList>
            <consortium name="DOE Joint Genome Institute"/>
            <consortium name="Mycorrhizal Genomics Consortium"/>
            <person name="Kohler A."/>
            <person name="Kuo A."/>
            <person name="Nagy L.G."/>
            <person name="Floudas D."/>
            <person name="Copeland A."/>
            <person name="Barry K.W."/>
            <person name="Cichocki N."/>
            <person name="Veneault-Fourrey C."/>
            <person name="LaButti K."/>
            <person name="Lindquist E.A."/>
            <person name="Lipzen A."/>
            <person name="Lundell T."/>
            <person name="Morin E."/>
            <person name="Murat C."/>
            <person name="Riley R."/>
            <person name="Ohm R."/>
            <person name="Sun H."/>
            <person name="Tunlid A."/>
            <person name="Henrissat B."/>
            <person name="Grigoriev I.V."/>
            <person name="Hibbett D.S."/>
            <person name="Martin F."/>
        </authorList>
    </citation>
    <scope>NUCLEOTIDE SEQUENCE [LARGE SCALE GENOMIC DNA]</scope>
    <source>
        <strain evidence="8">Zn</strain>
    </source>
</reference>
<evidence type="ECO:0000313" key="8">
    <source>
        <dbReference type="Proteomes" id="UP000054321"/>
    </source>
</evidence>
<evidence type="ECO:0000259" key="6">
    <source>
        <dbReference type="PROSITE" id="PS50850"/>
    </source>
</evidence>
<feature type="transmembrane region" description="Helical" evidence="5">
    <location>
        <begin position="7"/>
        <end position="26"/>
    </location>
</feature>
<feature type="transmembrane region" description="Helical" evidence="5">
    <location>
        <begin position="155"/>
        <end position="176"/>
    </location>
</feature>
<keyword evidence="8" id="KW-1185">Reference proteome</keyword>
<feature type="transmembrane region" description="Helical" evidence="5">
    <location>
        <begin position="128"/>
        <end position="149"/>
    </location>
</feature>
<accession>A0A0C3CI79</accession>
<dbReference type="InterPro" id="IPR011701">
    <property type="entry name" value="MFS"/>
</dbReference>
<keyword evidence="4 5" id="KW-0472">Membrane</keyword>
<dbReference type="OrthoDB" id="440755at2759"/>
<evidence type="ECO:0000313" key="7">
    <source>
        <dbReference type="EMBL" id="KIM98668.1"/>
    </source>
</evidence>
<sequence>MPTIIPYLIVTKFISLGAMMGGGFHVGKALGANTPAQAGWFAASYPLTHGTFVLISGRLGAIYGHKYILLLGGMWWTVWSLINAFCGEIVSFNIARGLTGVGAGLIFHNAIAIIGTTFPPGRMRNISIAFFGAAAPVGGGSGPVFAGLFTQLLPWKWLFIFLALLGALVFATCLVVVPKDEPVDPDGIMDWVGGGVGVSSLILFNFVWNQVPVSGWCGYEIAILALSMTLGFLFILVERRAKEPLIPINIWTAPSFGAAMLVVFLSYMAYGTGFWYTAAWQQLIRHWTLLEFAAGGSPLIIFGAIAAFLSAWLIPRLSAEGILAIGALAVTAGNIIIATMPAQQIYWAQVFPAVVLFSFCPDFIFTAAQIIASNSVSRENQGRAGSLIGVLQLYGTSTGVGFAGLVEVDTNDHGLQPLRGYRGALYLGIGLGIAALFVDLLFVRMPKDTRGLKEN</sequence>
<feature type="transmembrane region" description="Helical" evidence="5">
    <location>
        <begin position="384"/>
        <end position="404"/>
    </location>
</feature>
<feature type="transmembrane region" description="Helical" evidence="5">
    <location>
        <begin position="248"/>
        <end position="270"/>
    </location>
</feature>
<feature type="transmembrane region" description="Helical" evidence="5">
    <location>
        <begin position="424"/>
        <end position="443"/>
    </location>
</feature>
<dbReference type="InterPro" id="IPR020846">
    <property type="entry name" value="MFS_dom"/>
</dbReference>
<name>A0A0C3CI79_OIDMZ</name>
<keyword evidence="2 5" id="KW-0812">Transmembrane</keyword>
<dbReference type="Pfam" id="PF07690">
    <property type="entry name" value="MFS_1"/>
    <property type="match status" value="1"/>
</dbReference>
<feature type="transmembrane region" description="Helical" evidence="5">
    <location>
        <begin position="97"/>
        <end position="116"/>
    </location>
</feature>
<comment type="subcellular location">
    <subcellularLocation>
        <location evidence="1">Membrane</location>
        <topology evidence="1">Multi-pass membrane protein</topology>
    </subcellularLocation>
</comment>
<proteinExistence type="predicted"/>
<evidence type="ECO:0000256" key="2">
    <source>
        <dbReference type="ARBA" id="ARBA00022692"/>
    </source>
</evidence>
<dbReference type="InterPro" id="IPR036259">
    <property type="entry name" value="MFS_trans_sf"/>
</dbReference>
<dbReference type="SUPFAM" id="SSF103473">
    <property type="entry name" value="MFS general substrate transporter"/>
    <property type="match status" value="1"/>
</dbReference>
<dbReference type="AlphaFoldDB" id="A0A0C3CI79"/>
<dbReference type="Proteomes" id="UP000054321">
    <property type="component" value="Unassembled WGS sequence"/>
</dbReference>
<dbReference type="EMBL" id="KN832880">
    <property type="protein sequence ID" value="KIM98668.1"/>
    <property type="molecule type" value="Genomic_DNA"/>
</dbReference>
<dbReference type="Gene3D" id="1.20.1720.10">
    <property type="entry name" value="Multidrug resistance protein D"/>
    <property type="match status" value="1"/>
</dbReference>